<protein>
    <submittedName>
        <fullName evidence="8">Major facilitator superfamily domain-containing protein 6</fullName>
    </submittedName>
</protein>
<gene>
    <name evidence="8" type="primary">Mfsd6_1</name>
    <name evidence="8" type="ORF">CDAR_286511</name>
</gene>
<reference evidence="8 9" key="1">
    <citation type="submission" date="2021-06" db="EMBL/GenBank/DDBJ databases">
        <title>Caerostris darwini draft genome.</title>
        <authorList>
            <person name="Kono N."/>
            <person name="Arakawa K."/>
        </authorList>
    </citation>
    <scope>NUCLEOTIDE SEQUENCE [LARGE SCALE GENOMIC DNA]</scope>
</reference>
<evidence type="ECO:0000256" key="3">
    <source>
        <dbReference type="ARBA" id="ARBA00022692"/>
    </source>
</evidence>
<comment type="similarity">
    <text evidence="2">Belongs to the major facilitator superfamily. MFSD6 family.</text>
</comment>
<comment type="caution">
    <text evidence="8">The sequence shown here is derived from an EMBL/GenBank/DDBJ whole genome shotgun (WGS) entry which is preliminary data.</text>
</comment>
<evidence type="ECO:0000313" key="8">
    <source>
        <dbReference type="EMBL" id="GIY61253.1"/>
    </source>
</evidence>
<evidence type="ECO:0000256" key="1">
    <source>
        <dbReference type="ARBA" id="ARBA00004141"/>
    </source>
</evidence>
<feature type="transmembrane region" description="Helical" evidence="6">
    <location>
        <begin position="447"/>
        <end position="465"/>
    </location>
</feature>
<evidence type="ECO:0000313" key="9">
    <source>
        <dbReference type="Proteomes" id="UP001054837"/>
    </source>
</evidence>
<dbReference type="GO" id="GO:0016020">
    <property type="term" value="C:membrane"/>
    <property type="evidence" value="ECO:0007669"/>
    <property type="project" value="UniProtKB-SubCell"/>
</dbReference>
<dbReference type="InterPro" id="IPR024989">
    <property type="entry name" value="MFS_assoc_dom"/>
</dbReference>
<feature type="transmembrane region" description="Helical" evidence="6">
    <location>
        <begin position="66"/>
        <end position="85"/>
    </location>
</feature>
<feature type="transmembrane region" description="Helical" evidence="6">
    <location>
        <begin position="541"/>
        <end position="561"/>
    </location>
</feature>
<name>A0AAV4UU38_9ARAC</name>
<organism evidence="8 9">
    <name type="scientific">Caerostris darwini</name>
    <dbReference type="NCBI Taxonomy" id="1538125"/>
    <lineage>
        <taxon>Eukaryota</taxon>
        <taxon>Metazoa</taxon>
        <taxon>Ecdysozoa</taxon>
        <taxon>Arthropoda</taxon>
        <taxon>Chelicerata</taxon>
        <taxon>Arachnida</taxon>
        <taxon>Araneae</taxon>
        <taxon>Araneomorphae</taxon>
        <taxon>Entelegynae</taxon>
        <taxon>Araneoidea</taxon>
        <taxon>Araneidae</taxon>
        <taxon>Caerostris</taxon>
    </lineage>
</organism>
<dbReference type="PANTHER" id="PTHR16172">
    <property type="entry name" value="MAJOR FACILITATOR SUPERFAMILY DOMAIN-CONTAINING PROTEIN 6-LIKE"/>
    <property type="match status" value="1"/>
</dbReference>
<feature type="transmembrane region" description="Helical" evidence="6">
    <location>
        <begin position="338"/>
        <end position="357"/>
    </location>
</feature>
<dbReference type="Pfam" id="PF12832">
    <property type="entry name" value="MFS_1_like"/>
    <property type="match status" value="1"/>
</dbReference>
<dbReference type="InterPro" id="IPR051717">
    <property type="entry name" value="MFS_MFSD6"/>
</dbReference>
<accession>A0AAV4UU38</accession>
<evidence type="ECO:0000259" key="7">
    <source>
        <dbReference type="Pfam" id="PF12832"/>
    </source>
</evidence>
<sequence length="573" mass="64215">MSLEKNGKIDVYVVPDESAAKKPENGRGKFWHIDRRMVDFKVHFFLFIGALGTSLPYIAIFAKNRIGITATSLAAILTTQQFLFIFTKPIIGYIADYFNKLKHTIFILAVVQTIFFFLLLTIPKIPKESEDTKLNISSSFATLYEYLNSSDTFIKCEFQQHISVVSENDILKLGDDEEFCPVSVRDLSKVFDDCPCHPSNEDDTTPKRKPSENCIGGWSFVVDEDERFFLPKKCNLCCRTVNECRDIACVPNDDSKKDDSTKKKILSDFETYQFWVFAVLCTIGMMCANGMFTLSDTACCESVEKIGADFGRQRLWGAIGWGMMAPIGGLLNDYTDDYMASWILMSVMSAVALVNICRLNLVKPQFSQNLLKDVGTVLGSKEFLAFKTGVLMNGIGVGVIWFYLIWFLTTIGGSRFLCGMVQFVQCFVGEIPFMFYSGWLIKKIGHFNVLTMSLLCYCIRFYYYSCLYNPWLILPMEALHGFTYGMFYTGVASYAKLSAKPGTEATTQAILFTSHEGIGAGIGCVVAGLGIDTIGCHQTFFYTSIFAGCGMILNMVLHLVVRGQKGSIQVTRT</sequence>
<evidence type="ECO:0000256" key="5">
    <source>
        <dbReference type="ARBA" id="ARBA00023136"/>
    </source>
</evidence>
<feature type="transmembrane region" description="Helical" evidence="6">
    <location>
        <begin position="414"/>
        <end position="435"/>
    </location>
</feature>
<proteinExistence type="inferred from homology"/>
<dbReference type="Proteomes" id="UP001054837">
    <property type="component" value="Unassembled WGS sequence"/>
</dbReference>
<evidence type="ECO:0000256" key="2">
    <source>
        <dbReference type="ARBA" id="ARBA00005241"/>
    </source>
</evidence>
<dbReference type="InterPro" id="IPR036259">
    <property type="entry name" value="MFS_trans_sf"/>
</dbReference>
<feature type="domain" description="Major facilitator superfamily associated" evidence="7">
    <location>
        <begin position="39"/>
        <end position="541"/>
    </location>
</feature>
<dbReference type="AlphaFoldDB" id="A0AAV4UU38"/>
<dbReference type="SUPFAM" id="SSF103473">
    <property type="entry name" value="MFS general substrate transporter"/>
    <property type="match status" value="1"/>
</dbReference>
<keyword evidence="3 6" id="KW-0812">Transmembrane</keyword>
<dbReference type="Gene3D" id="1.20.1250.20">
    <property type="entry name" value="MFS general substrate transporter like domains"/>
    <property type="match status" value="3"/>
</dbReference>
<feature type="transmembrane region" description="Helical" evidence="6">
    <location>
        <begin position="390"/>
        <end position="408"/>
    </location>
</feature>
<feature type="transmembrane region" description="Helical" evidence="6">
    <location>
        <begin position="105"/>
        <end position="122"/>
    </location>
</feature>
<evidence type="ECO:0000256" key="4">
    <source>
        <dbReference type="ARBA" id="ARBA00022989"/>
    </source>
</evidence>
<feature type="transmembrane region" description="Helical" evidence="6">
    <location>
        <begin position="42"/>
        <end position="60"/>
    </location>
</feature>
<comment type="subcellular location">
    <subcellularLocation>
        <location evidence="1">Membrane</location>
        <topology evidence="1">Multi-pass membrane protein</topology>
    </subcellularLocation>
</comment>
<feature type="transmembrane region" description="Helical" evidence="6">
    <location>
        <begin position="509"/>
        <end position="529"/>
    </location>
</feature>
<keyword evidence="5 6" id="KW-0472">Membrane</keyword>
<dbReference type="PANTHER" id="PTHR16172:SF30">
    <property type="entry name" value="SUGAR BABY, ISOFORM C"/>
    <property type="match status" value="1"/>
</dbReference>
<feature type="transmembrane region" description="Helical" evidence="6">
    <location>
        <begin position="272"/>
        <end position="294"/>
    </location>
</feature>
<keyword evidence="4 6" id="KW-1133">Transmembrane helix</keyword>
<dbReference type="EMBL" id="BPLQ01011930">
    <property type="protein sequence ID" value="GIY61253.1"/>
    <property type="molecule type" value="Genomic_DNA"/>
</dbReference>
<evidence type="ECO:0000256" key="6">
    <source>
        <dbReference type="SAM" id="Phobius"/>
    </source>
</evidence>
<keyword evidence="9" id="KW-1185">Reference proteome</keyword>
<feature type="transmembrane region" description="Helical" evidence="6">
    <location>
        <begin position="471"/>
        <end position="497"/>
    </location>
</feature>